<dbReference type="NCBIfam" id="NF006625">
    <property type="entry name" value="PRK09194.1"/>
    <property type="match status" value="1"/>
</dbReference>
<evidence type="ECO:0000313" key="12">
    <source>
        <dbReference type="EMBL" id="PPI88687.1"/>
    </source>
</evidence>
<name>A0A2P5T279_9GAMM</name>
<sequence length="573" mass="65140">MRTSKYLLSTHKEISAETEIISHKLMIRAGMIRKLSSGLYIWLPTGIRVLKKIKNIIRREMNKIGAIEISMPMVQPADLWKKSGRWEIYGPELLKIKDRHNRLYVLGPTHEEVITNLIRNELRSYKQLPINLYQIQTKFRDEMRSRFGVIRSREFIMKDAYSFHLCKESLEKMYTTMYDSYNNIFNYMGLNFRIVQADNGSIGGNISHEFQAITNNGEDLIVISNQSDYAANIECAEAVSQKKEFILPTKKLLQIDTPNIDSIVSLVNNFGISIKKTIKTLIVKGRQEKGFNLIALLIRGDHELNEKKIEKINIIASPLTFASEKEIRFKIGAGPGSIGPIGLNIPIIVDRTVANMTDFVAGANIDGKYYIGINWERDLPLARVADIRNVVEGDSSPDGKGVLQIKRGIEVGHIFQLGTKYSEMIKTLIQDEYATSKTILMGCYGIGITRIVAAIIEQNHDKQGIIWPISLSPFEIAIIPINIHNSSNVREFVENIYNILIKKGIDVIVDDRKDNPGVMFADMELIGIPHIVIVSDKNLQNKVIEYKLRNTGEKKLIQQNKILDFLLNILNKK</sequence>
<dbReference type="EMBL" id="PDKR01000002">
    <property type="protein sequence ID" value="PPI88687.1"/>
    <property type="molecule type" value="Genomic_DNA"/>
</dbReference>
<keyword evidence="4 10" id="KW-0436">Ligase</keyword>
<dbReference type="PANTHER" id="PTHR42753">
    <property type="entry name" value="MITOCHONDRIAL RIBOSOME PROTEIN L39/PROLYL-TRNA LIGASE FAMILY MEMBER"/>
    <property type="match status" value="1"/>
</dbReference>
<dbReference type="SUPFAM" id="SSF55826">
    <property type="entry name" value="YbaK/ProRS associated domain"/>
    <property type="match status" value="1"/>
</dbReference>
<dbReference type="PANTHER" id="PTHR42753:SF2">
    <property type="entry name" value="PROLINE--TRNA LIGASE"/>
    <property type="match status" value="1"/>
</dbReference>
<protein>
    <recommendedName>
        <fullName evidence="10">Proline--tRNA ligase</fullName>
        <ecNumber evidence="10">6.1.1.15</ecNumber>
    </recommendedName>
    <alternativeName>
        <fullName evidence="10">Prolyl-tRNA synthetase</fullName>
        <shortName evidence="10">ProRS</shortName>
    </alternativeName>
</protein>
<evidence type="ECO:0000256" key="10">
    <source>
        <dbReference type="HAMAP-Rule" id="MF_01569"/>
    </source>
</evidence>
<dbReference type="NCBIfam" id="TIGR00409">
    <property type="entry name" value="proS_fam_II"/>
    <property type="match status" value="1"/>
</dbReference>
<dbReference type="InterPro" id="IPR004500">
    <property type="entry name" value="Pro-tRNA-synth_IIa_bac-type"/>
</dbReference>
<dbReference type="CDD" id="cd04334">
    <property type="entry name" value="ProRS-INS"/>
    <property type="match status" value="1"/>
</dbReference>
<proteinExistence type="inferred from homology"/>
<dbReference type="CDD" id="cd00861">
    <property type="entry name" value="ProRS_anticodon_short"/>
    <property type="match status" value="1"/>
</dbReference>
<dbReference type="GO" id="GO:0004827">
    <property type="term" value="F:proline-tRNA ligase activity"/>
    <property type="evidence" value="ECO:0007669"/>
    <property type="project" value="UniProtKB-UniRule"/>
</dbReference>
<comment type="caution">
    <text evidence="12">The sequence shown here is derived from an EMBL/GenBank/DDBJ whole genome shotgun (WGS) entry which is preliminary data.</text>
</comment>
<comment type="function">
    <text evidence="10">Catalyzes the attachment of proline to tRNA(Pro) in a two-step reaction: proline is first activated by ATP to form Pro-AMP and then transferred to the acceptor end of tRNA(Pro). As ProRS can inadvertently accommodate and process non-cognate amino acids such as alanine and cysteine, to avoid such errors it has two additional distinct editing activities against alanine. One activity is designated as 'pretransfer' editing and involves the tRNA(Pro)-independent hydrolysis of activated Ala-AMP. The other activity is designated 'posttransfer' editing and involves deacylation of mischarged Ala-tRNA(Pro). The misacylated Cys-tRNA(Pro) is not edited by ProRS.</text>
</comment>
<evidence type="ECO:0000256" key="8">
    <source>
        <dbReference type="ARBA" id="ARBA00023146"/>
    </source>
</evidence>
<keyword evidence="7 10" id="KW-0648">Protein biosynthesis</keyword>
<dbReference type="InterPro" id="IPR045864">
    <property type="entry name" value="aa-tRNA-synth_II/BPL/LPL"/>
</dbReference>
<dbReference type="GO" id="GO:0006433">
    <property type="term" value="P:prolyl-tRNA aminoacylation"/>
    <property type="evidence" value="ECO:0007669"/>
    <property type="project" value="UniProtKB-UniRule"/>
</dbReference>
<dbReference type="HAMAP" id="MF_01569">
    <property type="entry name" value="Pro_tRNA_synth_type1"/>
    <property type="match status" value="1"/>
</dbReference>
<dbReference type="Pfam" id="PF04073">
    <property type="entry name" value="tRNA_edit"/>
    <property type="match status" value="1"/>
</dbReference>
<keyword evidence="8 10" id="KW-0030">Aminoacyl-tRNA synthetase</keyword>
<dbReference type="InterPro" id="IPR002316">
    <property type="entry name" value="Pro-tRNA-ligase_IIa"/>
</dbReference>
<dbReference type="PROSITE" id="PS50862">
    <property type="entry name" value="AA_TRNA_LIGASE_II"/>
    <property type="match status" value="1"/>
</dbReference>
<reference evidence="12 13" key="1">
    <citation type="journal article" date="2018" name="Genome Biol. Evol.">
        <title>Cladogenesis and Genomic Streamlining in Extracellular Endosymbionts of Tropical Stink Bugs.</title>
        <authorList>
            <person name="Otero-Bravo A."/>
            <person name="Goffredi S."/>
            <person name="Sabree Z.L."/>
        </authorList>
    </citation>
    <scope>NUCLEOTIDE SEQUENCE [LARGE SCALE GENOMIC DNA]</scope>
    <source>
        <strain evidence="12 13">SoEO</strain>
    </source>
</reference>
<dbReference type="InterPro" id="IPR036621">
    <property type="entry name" value="Anticodon-bd_dom_sf"/>
</dbReference>
<dbReference type="InterPro" id="IPR023717">
    <property type="entry name" value="Pro-tRNA-Synthase_IIa_type1"/>
</dbReference>
<dbReference type="InterPro" id="IPR007214">
    <property type="entry name" value="YbaK/aa-tRNA-synth-assoc-dom"/>
</dbReference>
<dbReference type="EC" id="6.1.1.15" evidence="10"/>
<dbReference type="RefSeq" id="WP_136132524.1">
    <property type="nucleotide sequence ID" value="NZ_PDKR01000002.1"/>
</dbReference>
<dbReference type="InterPro" id="IPR044140">
    <property type="entry name" value="ProRS_anticodon_short"/>
</dbReference>
<dbReference type="InterPro" id="IPR006195">
    <property type="entry name" value="aa-tRNA-synth_II"/>
</dbReference>
<keyword evidence="3 10" id="KW-0963">Cytoplasm</keyword>
<comment type="catalytic activity">
    <reaction evidence="9 10">
        <text>tRNA(Pro) + L-proline + ATP = L-prolyl-tRNA(Pro) + AMP + diphosphate</text>
        <dbReference type="Rhea" id="RHEA:14305"/>
        <dbReference type="Rhea" id="RHEA-COMP:9700"/>
        <dbReference type="Rhea" id="RHEA-COMP:9702"/>
        <dbReference type="ChEBI" id="CHEBI:30616"/>
        <dbReference type="ChEBI" id="CHEBI:33019"/>
        <dbReference type="ChEBI" id="CHEBI:60039"/>
        <dbReference type="ChEBI" id="CHEBI:78442"/>
        <dbReference type="ChEBI" id="CHEBI:78532"/>
        <dbReference type="ChEBI" id="CHEBI:456215"/>
        <dbReference type="EC" id="6.1.1.15"/>
    </reaction>
</comment>
<comment type="domain">
    <text evidence="10">Consists of three domains: the N-terminal catalytic domain, the editing domain and the C-terminal anticodon-binding domain.</text>
</comment>
<comment type="similarity">
    <text evidence="10">Belongs to the class-II aminoacyl-tRNA synthetase family. ProS type 1 subfamily.</text>
</comment>
<dbReference type="GO" id="GO:0005829">
    <property type="term" value="C:cytosol"/>
    <property type="evidence" value="ECO:0007669"/>
    <property type="project" value="TreeGrafter"/>
</dbReference>
<feature type="domain" description="Aminoacyl-transfer RNA synthetases class-II family profile" evidence="11">
    <location>
        <begin position="46"/>
        <end position="468"/>
    </location>
</feature>
<dbReference type="InterPro" id="IPR050062">
    <property type="entry name" value="Pro-tRNA_synthetase"/>
</dbReference>
<dbReference type="Pfam" id="PF00587">
    <property type="entry name" value="tRNA-synt_2b"/>
    <property type="match status" value="1"/>
</dbReference>
<dbReference type="GO" id="GO:0002161">
    <property type="term" value="F:aminoacyl-tRNA deacylase activity"/>
    <property type="evidence" value="ECO:0007669"/>
    <property type="project" value="InterPro"/>
</dbReference>
<dbReference type="PRINTS" id="PR01046">
    <property type="entry name" value="TRNASYNTHPRO"/>
</dbReference>
<dbReference type="FunFam" id="3.30.930.10:FF:000012">
    <property type="entry name" value="Proline--tRNA ligase"/>
    <property type="match status" value="1"/>
</dbReference>
<accession>A0A2P5T279</accession>
<evidence type="ECO:0000256" key="4">
    <source>
        <dbReference type="ARBA" id="ARBA00022598"/>
    </source>
</evidence>
<dbReference type="SUPFAM" id="SSF52954">
    <property type="entry name" value="Class II aaRS ABD-related"/>
    <property type="match status" value="1"/>
</dbReference>
<dbReference type="SUPFAM" id="SSF55681">
    <property type="entry name" value="Class II aaRS and biotin synthetases"/>
    <property type="match status" value="1"/>
</dbReference>
<evidence type="ECO:0000259" key="11">
    <source>
        <dbReference type="PROSITE" id="PS50862"/>
    </source>
</evidence>
<dbReference type="Gene3D" id="3.30.930.10">
    <property type="entry name" value="Bira Bifunctional Protein, Domain 2"/>
    <property type="match status" value="2"/>
</dbReference>
<comment type="subunit">
    <text evidence="2 10">Homodimer.</text>
</comment>
<keyword evidence="5 10" id="KW-0547">Nucleotide-binding</keyword>
<dbReference type="AlphaFoldDB" id="A0A2P5T279"/>
<dbReference type="InterPro" id="IPR036754">
    <property type="entry name" value="YbaK/aa-tRNA-synt-asso_dom_sf"/>
</dbReference>
<evidence type="ECO:0000256" key="2">
    <source>
        <dbReference type="ARBA" id="ARBA00011738"/>
    </source>
</evidence>
<dbReference type="InterPro" id="IPR002314">
    <property type="entry name" value="aa-tRNA-synt_IIb"/>
</dbReference>
<evidence type="ECO:0000256" key="1">
    <source>
        <dbReference type="ARBA" id="ARBA00004496"/>
    </source>
</evidence>
<keyword evidence="6 10" id="KW-0067">ATP-binding</keyword>
<dbReference type="InterPro" id="IPR004154">
    <property type="entry name" value="Anticodon-bd"/>
</dbReference>
<dbReference type="OrthoDB" id="9809052at2"/>
<evidence type="ECO:0000256" key="5">
    <source>
        <dbReference type="ARBA" id="ARBA00022741"/>
    </source>
</evidence>
<organism evidence="12 13">
    <name type="scientific">Candidatus Pantoea edessiphila</name>
    <dbReference type="NCBI Taxonomy" id="2044610"/>
    <lineage>
        <taxon>Bacteria</taxon>
        <taxon>Pseudomonadati</taxon>
        <taxon>Pseudomonadota</taxon>
        <taxon>Gammaproteobacteria</taxon>
        <taxon>Enterobacterales</taxon>
        <taxon>Erwiniaceae</taxon>
        <taxon>Pantoea</taxon>
    </lineage>
</organism>
<dbReference type="InterPro" id="IPR033730">
    <property type="entry name" value="ProRS_core_prok"/>
</dbReference>
<evidence type="ECO:0000256" key="3">
    <source>
        <dbReference type="ARBA" id="ARBA00022490"/>
    </source>
</evidence>
<dbReference type="Pfam" id="PF03129">
    <property type="entry name" value="HGTP_anticodon"/>
    <property type="match status" value="1"/>
</dbReference>
<dbReference type="CDD" id="cd00779">
    <property type="entry name" value="ProRS_core_prok"/>
    <property type="match status" value="1"/>
</dbReference>
<comment type="subcellular location">
    <subcellularLocation>
        <location evidence="1 10">Cytoplasm</location>
    </subcellularLocation>
</comment>
<dbReference type="Gene3D" id="3.40.50.800">
    <property type="entry name" value="Anticodon-binding domain"/>
    <property type="match status" value="1"/>
</dbReference>
<evidence type="ECO:0000256" key="9">
    <source>
        <dbReference type="ARBA" id="ARBA00047671"/>
    </source>
</evidence>
<evidence type="ECO:0000256" key="6">
    <source>
        <dbReference type="ARBA" id="ARBA00022840"/>
    </source>
</evidence>
<dbReference type="GO" id="GO:0005524">
    <property type="term" value="F:ATP binding"/>
    <property type="evidence" value="ECO:0007669"/>
    <property type="project" value="UniProtKB-UniRule"/>
</dbReference>
<gene>
    <name evidence="10" type="primary">proS</name>
    <name evidence="12" type="ORF">CRV09_02175</name>
</gene>
<evidence type="ECO:0000313" key="13">
    <source>
        <dbReference type="Proteomes" id="UP000295937"/>
    </source>
</evidence>
<dbReference type="Proteomes" id="UP000295937">
    <property type="component" value="Unassembled WGS sequence"/>
</dbReference>
<evidence type="ECO:0000256" key="7">
    <source>
        <dbReference type="ARBA" id="ARBA00022917"/>
    </source>
</evidence>